<dbReference type="InterPro" id="IPR052158">
    <property type="entry name" value="INH-QAR"/>
</dbReference>
<dbReference type="SUPFAM" id="SSF52317">
    <property type="entry name" value="Class I glutamine amidotransferase-like"/>
    <property type="match status" value="1"/>
</dbReference>
<dbReference type="InterPro" id="IPR002818">
    <property type="entry name" value="DJ-1/PfpI"/>
</dbReference>
<sequence length="212" mass="21769">MQIAIVLYPEFTALDVIGPYEVLSRIPGAEVVFAAHEPGDVADATGSLLVSAMALDDVSRPDVVLVGGGPGQAGLMADGPVHRWLRAVDPTSTWMSAVSTGSLILASAGLLGDREVATHWLATGQLAVLGAKSTSDRVVIDGKYATAAGVSAGIDLALTLAGLIAGDEVAQAIQLIVEYSPEPPYASGTPESASPRVVERVLARRDELLGTT</sequence>
<gene>
    <name evidence="2" type="ORF">DX116_18790</name>
</gene>
<keyword evidence="3" id="KW-1185">Reference proteome</keyword>
<dbReference type="Proteomes" id="UP000265581">
    <property type="component" value="Unassembled WGS sequence"/>
</dbReference>
<dbReference type="PANTHER" id="PTHR43130:SF2">
    <property type="entry name" value="DJ-1_PFPI DOMAIN-CONTAINING PROTEIN"/>
    <property type="match status" value="1"/>
</dbReference>
<accession>A0A371NYZ5</accession>
<name>A0A371NYZ5_9ACTN</name>
<organism evidence="2 3">
    <name type="scientific">Aeromicrobium endophyticum</name>
    <dbReference type="NCBI Taxonomy" id="2292704"/>
    <lineage>
        <taxon>Bacteria</taxon>
        <taxon>Bacillati</taxon>
        <taxon>Actinomycetota</taxon>
        <taxon>Actinomycetes</taxon>
        <taxon>Propionibacteriales</taxon>
        <taxon>Nocardioidaceae</taxon>
        <taxon>Aeromicrobium</taxon>
    </lineage>
</organism>
<evidence type="ECO:0000313" key="2">
    <source>
        <dbReference type="EMBL" id="REK68909.1"/>
    </source>
</evidence>
<comment type="caution">
    <text evidence="2">The sequence shown here is derived from an EMBL/GenBank/DDBJ whole genome shotgun (WGS) entry which is preliminary data.</text>
</comment>
<dbReference type="RefSeq" id="WP_119705831.1">
    <property type="nucleotide sequence ID" value="NZ_JBHSOI010000001.1"/>
</dbReference>
<evidence type="ECO:0000313" key="3">
    <source>
        <dbReference type="Proteomes" id="UP000265581"/>
    </source>
</evidence>
<evidence type="ECO:0000259" key="1">
    <source>
        <dbReference type="Pfam" id="PF01965"/>
    </source>
</evidence>
<dbReference type="Pfam" id="PF01965">
    <property type="entry name" value="DJ-1_PfpI"/>
    <property type="match status" value="1"/>
</dbReference>
<reference evidence="2 3" key="1">
    <citation type="submission" date="2018-08" db="EMBL/GenBank/DDBJ databases">
        <title>Aeromicrobium sp. M2KJ-4, whole genome shotgun sequence.</title>
        <authorList>
            <person name="Tuo L."/>
        </authorList>
    </citation>
    <scope>NUCLEOTIDE SEQUENCE [LARGE SCALE GENOMIC DNA]</scope>
    <source>
        <strain evidence="2 3">M2KJ-4</strain>
    </source>
</reference>
<dbReference type="CDD" id="cd03139">
    <property type="entry name" value="GATase1_PfpI_2"/>
    <property type="match status" value="1"/>
</dbReference>
<dbReference type="GO" id="GO:0006355">
    <property type="term" value="P:regulation of DNA-templated transcription"/>
    <property type="evidence" value="ECO:0007669"/>
    <property type="project" value="TreeGrafter"/>
</dbReference>
<feature type="domain" description="DJ-1/PfpI" evidence="1">
    <location>
        <begin position="2"/>
        <end position="160"/>
    </location>
</feature>
<proteinExistence type="predicted"/>
<dbReference type="Gene3D" id="3.40.50.880">
    <property type="match status" value="1"/>
</dbReference>
<dbReference type="EMBL" id="QUBR01000003">
    <property type="protein sequence ID" value="REK68909.1"/>
    <property type="molecule type" value="Genomic_DNA"/>
</dbReference>
<dbReference type="PANTHER" id="PTHR43130">
    <property type="entry name" value="ARAC-FAMILY TRANSCRIPTIONAL REGULATOR"/>
    <property type="match status" value="1"/>
</dbReference>
<dbReference type="InterPro" id="IPR029062">
    <property type="entry name" value="Class_I_gatase-like"/>
</dbReference>
<dbReference type="AlphaFoldDB" id="A0A371NYZ5"/>
<dbReference type="OrthoDB" id="9803764at2"/>
<protein>
    <submittedName>
        <fullName evidence="2">DJ-1/PfpI family protein</fullName>
    </submittedName>
</protein>